<dbReference type="RefSeq" id="WP_072102524.1">
    <property type="nucleotide sequence ID" value="NZ_CWJI01000005.1"/>
</dbReference>
<accession>A0A0H5LWE8</accession>
<dbReference type="AlphaFoldDB" id="A0A0H5LWE8"/>
<sequence>MKKIYIFQVMQDALMTLLLLILMGFHLHGEIVHEWAGILFTLLIILHLYLNRHRLWSLSPKLPLTMRRVNRVINAVTFVVILTAIISGMMLSRHILLDLPFHNPATWVRKVHMTSVHWGMIILALHIGLHWKMLATFFCRALKISDDSHFANVIMPVFFSIIALLGLYGLLNQDYLNYLLMKVDFSFFDYDESALLFYLRYLSIIVLFSLITRFLLWYFIFRKYKAVPPQ</sequence>
<keyword evidence="1" id="KW-1133">Transmembrane helix</keyword>
<dbReference type="Proteomes" id="UP000043316">
    <property type="component" value="Unassembled WGS sequence"/>
</dbReference>
<dbReference type="EMBL" id="CWJI01000005">
    <property type="protein sequence ID" value="CRY55360.1"/>
    <property type="molecule type" value="Genomic_DNA"/>
</dbReference>
<protein>
    <submittedName>
        <fullName evidence="2">Uncharacterized protein</fullName>
    </submittedName>
</protein>
<organism evidence="2 3">
    <name type="scientific">Yersinia intermedia</name>
    <dbReference type="NCBI Taxonomy" id="631"/>
    <lineage>
        <taxon>Bacteria</taxon>
        <taxon>Pseudomonadati</taxon>
        <taxon>Pseudomonadota</taxon>
        <taxon>Gammaproteobacteria</taxon>
        <taxon>Enterobacterales</taxon>
        <taxon>Yersiniaceae</taxon>
        <taxon>Yersinia</taxon>
    </lineage>
</organism>
<keyword evidence="1" id="KW-0472">Membrane</keyword>
<feature type="transmembrane region" description="Helical" evidence="1">
    <location>
        <begin position="72"/>
        <end position="96"/>
    </location>
</feature>
<gene>
    <name evidence="2" type="ORF">ERS008476_02347</name>
</gene>
<keyword evidence="1" id="KW-0812">Transmembrane</keyword>
<feature type="transmembrane region" description="Helical" evidence="1">
    <location>
        <begin position="35"/>
        <end position="51"/>
    </location>
</feature>
<feature type="transmembrane region" description="Helical" evidence="1">
    <location>
        <begin position="150"/>
        <end position="171"/>
    </location>
</feature>
<proteinExistence type="predicted"/>
<evidence type="ECO:0000313" key="2">
    <source>
        <dbReference type="EMBL" id="CRY55360.1"/>
    </source>
</evidence>
<evidence type="ECO:0000256" key="1">
    <source>
        <dbReference type="SAM" id="Phobius"/>
    </source>
</evidence>
<feature type="transmembrane region" description="Helical" evidence="1">
    <location>
        <begin position="12"/>
        <end position="29"/>
    </location>
</feature>
<feature type="transmembrane region" description="Helical" evidence="1">
    <location>
        <begin position="198"/>
        <end position="221"/>
    </location>
</feature>
<feature type="transmembrane region" description="Helical" evidence="1">
    <location>
        <begin position="116"/>
        <end position="138"/>
    </location>
</feature>
<name>A0A0H5LWE8_YERIN</name>
<reference evidence="3" key="1">
    <citation type="submission" date="2015-03" db="EMBL/GenBank/DDBJ databases">
        <authorList>
            <consortium name="Pathogen Informatics"/>
        </authorList>
    </citation>
    <scope>NUCLEOTIDE SEQUENCE [LARGE SCALE GENOMIC DNA]</scope>
    <source>
        <strain evidence="3">R148</strain>
    </source>
</reference>
<evidence type="ECO:0000313" key="3">
    <source>
        <dbReference type="Proteomes" id="UP000043316"/>
    </source>
</evidence>